<feature type="domain" description="Chromosome segregation in meiosis protein 3" evidence="8">
    <location>
        <begin position="69"/>
        <end position="150"/>
    </location>
</feature>
<evidence type="ECO:0000256" key="1">
    <source>
        <dbReference type="ARBA" id="ARBA00004123"/>
    </source>
</evidence>
<name>A0A7I8XGJ2_BURXY</name>
<dbReference type="GO" id="GO:0043111">
    <property type="term" value="P:replication fork arrest"/>
    <property type="evidence" value="ECO:0007669"/>
    <property type="project" value="TreeGrafter"/>
</dbReference>
<dbReference type="GO" id="GO:0031297">
    <property type="term" value="P:replication fork processing"/>
    <property type="evidence" value="ECO:0007669"/>
    <property type="project" value="UniProtKB-UniRule"/>
</dbReference>
<evidence type="ECO:0000313" key="9">
    <source>
        <dbReference type="EMBL" id="CAD5208457.1"/>
    </source>
</evidence>
<dbReference type="SMR" id="A0A7I8XGJ2"/>
<dbReference type="Proteomes" id="UP000582659">
    <property type="component" value="Unassembled WGS sequence"/>
</dbReference>
<comment type="function">
    <text evidence="6">Plays an important role in the control of DNA replication and the maintenance of replication fork stability.</text>
</comment>
<gene>
    <name evidence="9" type="ORF">BXYJ_LOCUS693</name>
</gene>
<dbReference type="AlphaFoldDB" id="A0A7I8XGJ2"/>
<evidence type="ECO:0000313" key="10">
    <source>
        <dbReference type="Proteomes" id="UP000659654"/>
    </source>
</evidence>
<keyword evidence="10" id="KW-1185">Reference proteome</keyword>
<evidence type="ECO:0000256" key="3">
    <source>
        <dbReference type="ARBA" id="ARBA00022763"/>
    </source>
</evidence>
<dbReference type="GO" id="GO:0031298">
    <property type="term" value="C:replication fork protection complex"/>
    <property type="evidence" value="ECO:0007669"/>
    <property type="project" value="TreeGrafter"/>
</dbReference>
<comment type="caution">
    <text evidence="9">The sequence shown here is derived from an EMBL/GenBank/DDBJ whole genome shotgun (WGS) entry which is preliminary data.</text>
</comment>
<evidence type="ECO:0000259" key="8">
    <source>
        <dbReference type="Pfam" id="PF07962"/>
    </source>
</evidence>
<feature type="compositionally biased region" description="Basic and acidic residues" evidence="7">
    <location>
        <begin position="161"/>
        <end position="188"/>
    </location>
</feature>
<comment type="subcellular location">
    <subcellularLocation>
        <location evidence="1 6">Nucleus</location>
    </subcellularLocation>
</comment>
<dbReference type="Proteomes" id="UP000659654">
    <property type="component" value="Unassembled WGS sequence"/>
</dbReference>
<evidence type="ECO:0000256" key="2">
    <source>
        <dbReference type="ARBA" id="ARBA00006075"/>
    </source>
</evidence>
<accession>A0A7I8XGJ2</accession>
<keyword evidence="5 6" id="KW-0131">Cell cycle</keyword>
<evidence type="ECO:0000256" key="4">
    <source>
        <dbReference type="ARBA" id="ARBA00023242"/>
    </source>
</evidence>
<dbReference type="EMBL" id="CAJFDI010000001">
    <property type="protein sequence ID" value="CAD5208457.1"/>
    <property type="molecule type" value="Genomic_DNA"/>
</dbReference>
<dbReference type="OrthoDB" id="437078at2759"/>
<dbReference type="InterPro" id="IPR040038">
    <property type="entry name" value="TIPIN/Csm3/Swi3"/>
</dbReference>
<evidence type="ECO:0000256" key="6">
    <source>
        <dbReference type="RuleBase" id="RU366049"/>
    </source>
</evidence>
<protein>
    <recommendedName>
        <fullName evidence="6">TIMELESS-interacting protein</fullName>
    </recommendedName>
</protein>
<dbReference type="PANTHER" id="PTHR13220:SF11">
    <property type="entry name" value="TIMELESS-INTERACTING PROTEIN"/>
    <property type="match status" value="1"/>
</dbReference>
<comment type="similarity">
    <text evidence="2 6">Belongs to the CSM3 family.</text>
</comment>
<dbReference type="GO" id="GO:0006974">
    <property type="term" value="P:DNA damage response"/>
    <property type="evidence" value="ECO:0007669"/>
    <property type="project" value="UniProtKB-KW"/>
</dbReference>
<evidence type="ECO:0000256" key="7">
    <source>
        <dbReference type="SAM" id="MobiDB-lite"/>
    </source>
</evidence>
<evidence type="ECO:0000256" key="5">
    <source>
        <dbReference type="ARBA" id="ARBA00023306"/>
    </source>
</evidence>
<sequence>MDYDEYGDYDDENDFMDVEEAIEVPDKKAKKSDVVDILNDLADGEGKDGLKKGRVEPKVRKPMGSRIFLTERRLTAPTGIRALINSFKGYKPRTGGKNPYADLKDIMKKMELWAHSVAPNMEFNDFIARAQTLGRKRAVTTHMLKIRNGMEYFEEDEESEKNDNDEGGKEKVSKPKAKKDAGEPIHFC</sequence>
<dbReference type="Pfam" id="PF07962">
    <property type="entry name" value="Swi3"/>
    <property type="match status" value="1"/>
</dbReference>
<keyword evidence="4 6" id="KW-0539">Nucleus</keyword>
<dbReference type="EMBL" id="CAJFCV020000001">
    <property type="protein sequence ID" value="CAG9081573.1"/>
    <property type="molecule type" value="Genomic_DNA"/>
</dbReference>
<dbReference type="InterPro" id="IPR012923">
    <property type="entry name" value="Csm3"/>
</dbReference>
<dbReference type="PANTHER" id="PTHR13220">
    <property type="entry name" value="TIMELESS INTERACTING-RELATED"/>
    <property type="match status" value="1"/>
</dbReference>
<proteinExistence type="inferred from homology"/>
<dbReference type="GO" id="GO:0003677">
    <property type="term" value="F:DNA binding"/>
    <property type="evidence" value="ECO:0007669"/>
    <property type="project" value="TreeGrafter"/>
</dbReference>
<reference evidence="9" key="1">
    <citation type="submission" date="2020-09" db="EMBL/GenBank/DDBJ databases">
        <authorList>
            <person name="Kikuchi T."/>
        </authorList>
    </citation>
    <scope>NUCLEOTIDE SEQUENCE</scope>
    <source>
        <strain evidence="9">Ka4C1</strain>
    </source>
</reference>
<dbReference type="GO" id="GO:0000076">
    <property type="term" value="P:DNA replication checkpoint signaling"/>
    <property type="evidence" value="ECO:0007669"/>
    <property type="project" value="UniProtKB-UniRule"/>
</dbReference>
<organism evidence="9 10">
    <name type="scientific">Bursaphelenchus xylophilus</name>
    <name type="common">Pinewood nematode worm</name>
    <name type="synonym">Aphelenchoides xylophilus</name>
    <dbReference type="NCBI Taxonomy" id="6326"/>
    <lineage>
        <taxon>Eukaryota</taxon>
        <taxon>Metazoa</taxon>
        <taxon>Ecdysozoa</taxon>
        <taxon>Nematoda</taxon>
        <taxon>Chromadorea</taxon>
        <taxon>Rhabditida</taxon>
        <taxon>Tylenchina</taxon>
        <taxon>Tylenchomorpha</taxon>
        <taxon>Aphelenchoidea</taxon>
        <taxon>Aphelenchoididae</taxon>
        <taxon>Bursaphelenchus</taxon>
    </lineage>
</organism>
<keyword evidence="3 6" id="KW-0227">DNA damage</keyword>
<feature type="region of interest" description="Disordered" evidence="7">
    <location>
        <begin position="154"/>
        <end position="188"/>
    </location>
</feature>